<dbReference type="Proteomes" id="UP000823824">
    <property type="component" value="Unassembled WGS sequence"/>
</dbReference>
<accession>A0A9D2LK62</accession>
<evidence type="ECO:0000313" key="1">
    <source>
        <dbReference type="EMBL" id="HJB14067.1"/>
    </source>
</evidence>
<organism evidence="1 2">
    <name type="scientific">Candidatus Oscillibacter excrementigallinarum</name>
    <dbReference type="NCBI Taxonomy" id="2838716"/>
    <lineage>
        <taxon>Bacteria</taxon>
        <taxon>Bacillati</taxon>
        <taxon>Bacillota</taxon>
        <taxon>Clostridia</taxon>
        <taxon>Eubacteriales</taxon>
        <taxon>Oscillospiraceae</taxon>
        <taxon>Oscillibacter</taxon>
    </lineage>
</organism>
<dbReference type="EMBL" id="DWZJ01000092">
    <property type="protein sequence ID" value="HJB14067.1"/>
    <property type="molecule type" value="Genomic_DNA"/>
</dbReference>
<gene>
    <name evidence="1" type="ORF">H9787_10210</name>
</gene>
<name>A0A9D2LK62_9FIRM</name>
<proteinExistence type="predicted"/>
<dbReference type="AlphaFoldDB" id="A0A9D2LK62"/>
<comment type="caution">
    <text evidence="1">The sequence shown here is derived from an EMBL/GenBank/DDBJ whole genome shotgun (WGS) entry which is preliminary data.</text>
</comment>
<protein>
    <submittedName>
        <fullName evidence="1">Uncharacterized protein</fullName>
    </submittedName>
</protein>
<sequence>MSAPVPKGGSSQILNWGRQRLGVSMQEGRDFVMMVVPLAKKGEIMSAITSACGLSARATA</sequence>
<reference evidence="1" key="1">
    <citation type="journal article" date="2021" name="PeerJ">
        <title>Extensive microbial diversity within the chicken gut microbiome revealed by metagenomics and culture.</title>
        <authorList>
            <person name="Gilroy R."/>
            <person name="Ravi A."/>
            <person name="Getino M."/>
            <person name="Pursley I."/>
            <person name="Horton D.L."/>
            <person name="Alikhan N.F."/>
            <person name="Baker D."/>
            <person name="Gharbi K."/>
            <person name="Hall N."/>
            <person name="Watson M."/>
            <person name="Adriaenssens E.M."/>
            <person name="Foster-Nyarko E."/>
            <person name="Jarju S."/>
            <person name="Secka A."/>
            <person name="Antonio M."/>
            <person name="Oren A."/>
            <person name="Chaudhuri R.R."/>
            <person name="La Ragione R."/>
            <person name="Hildebrand F."/>
            <person name="Pallen M.J."/>
        </authorList>
    </citation>
    <scope>NUCLEOTIDE SEQUENCE</scope>
    <source>
        <strain evidence="1">ChiBcec18-1249</strain>
    </source>
</reference>
<reference evidence="1" key="2">
    <citation type="submission" date="2021-04" db="EMBL/GenBank/DDBJ databases">
        <authorList>
            <person name="Gilroy R."/>
        </authorList>
    </citation>
    <scope>NUCLEOTIDE SEQUENCE</scope>
    <source>
        <strain evidence="1">ChiBcec18-1249</strain>
    </source>
</reference>
<evidence type="ECO:0000313" key="2">
    <source>
        <dbReference type="Proteomes" id="UP000823824"/>
    </source>
</evidence>